<proteinExistence type="predicted"/>
<dbReference type="Proteomes" id="UP000008803">
    <property type="component" value="Chromosome"/>
</dbReference>
<dbReference type="EMBL" id="FP929044">
    <property type="protein sequence ID" value="CBK96228.1"/>
    <property type="molecule type" value="Genomic_DNA"/>
</dbReference>
<dbReference type="HOGENOM" id="CLU_182914_0_0_9"/>
<reference evidence="1 2" key="1">
    <citation type="submission" date="2010-03" db="EMBL/GenBank/DDBJ databases">
        <title>The genome sequence of Eubacterium siraeum 70/3.</title>
        <authorList>
            <consortium name="metaHIT consortium -- http://www.metahit.eu/"/>
            <person name="Pajon A."/>
            <person name="Turner K."/>
            <person name="Parkhill J."/>
            <person name="Duncan S."/>
            <person name="Flint H."/>
        </authorList>
    </citation>
    <scope>NUCLEOTIDE SEQUENCE [LARGE SCALE GENOMIC DNA]</scope>
    <source>
        <strain evidence="1 2">70/3</strain>
    </source>
</reference>
<organism evidence="1 2">
    <name type="scientific">[Eubacterium] siraeum 70/3</name>
    <dbReference type="NCBI Taxonomy" id="657319"/>
    <lineage>
        <taxon>Bacteria</taxon>
        <taxon>Bacillati</taxon>
        <taxon>Bacillota</taxon>
        <taxon>Clostridia</taxon>
        <taxon>Eubacteriales</taxon>
        <taxon>Oscillospiraceae</taxon>
        <taxon>Oscillospiraceae incertae sedis</taxon>
    </lineage>
</organism>
<evidence type="ECO:0000313" key="2">
    <source>
        <dbReference type="Proteomes" id="UP000008803"/>
    </source>
</evidence>
<evidence type="ECO:0000313" key="1">
    <source>
        <dbReference type="EMBL" id="CBK96228.1"/>
    </source>
</evidence>
<accession>D4JT09</accession>
<dbReference type="PATRIC" id="fig|657319.3.peg.1318"/>
<dbReference type="KEGG" id="esu:EUS_10260"/>
<sequence>MTTEILYDSRYGQLTPEVAEIILKSREEVKSLKGRTLKCPICGFRLEEVYEIASGYVHVKCRKCKLEEPLNLAYFRRLKRNILLINPYIVRKAKKGVRL</sequence>
<protein>
    <submittedName>
        <fullName evidence="1">Uncharacterized protein</fullName>
    </submittedName>
</protein>
<name>D4JT09_9FIRM</name>
<gene>
    <name evidence="1" type="ORF">EUS_10260</name>
</gene>
<dbReference type="BioCyc" id="ESIR657319:G136K-865-MONOMER"/>
<dbReference type="AlphaFoldDB" id="D4JT09"/>
<reference evidence="1 2" key="2">
    <citation type="submission" date="2010-03" db="EMBL/GenBank/DDBJ databases">
        <authorList>
            <person name="Pajon A."/>
        </authorList>
    </citation>
    <scope>NUCLEOTIDE SEQUENCE [LARGE SCALE GENOMIC DNA]</scope>
    <source>
        <strain evidence="1 2">70/3</strain>
    </source>
</reference>